<dbReference type="Pfam" id="PF11387">
    <property type="entry name" value="DUF2795"/>
    <property type="match status" value="1"/>
</dbReference>
<sequence>MHAMQHCASGDLLDEIKNLPEKEYTNAADVAKEFKGN</sequence>
<name>A0ABU2D1X0_9EURY</name>
<dbReference type="EMBL" id="JAVKPK010000033">
    <property type="protein sequence ID" value="MDR7665963.1"/>
    <property type="molecule type" value="Genomic_DNA"/>
</dbReference>
<dbReference type="RefSeq" id="WP_310575989.1">
    <property type="nucleotide sequence ID" value="NZ_JAVKPK010000033.1"/>
</dbReference>
<gene>
    <name evidence="1" type="ORF">RG963_09290</name>
</gene>
<evidence type="ECO:0000313" key="2">
    <source>
        <dbReference type="Proteomes" id="UP001246244"/>
    </source>
</evidence>
<reference evidence="2" key="1">
    <citation type="submission" date="2023-07" db="EMBL/GenBank/DDBJ databases">
        <title>Whole-genome sequencing of a new Methanosarcina sp. Z-7115.</title>
        <authorList>
            <person name="Zhilina T.N."/>
            <person name="Merkel A.Y."/>
        </authorList>
    </citation>
    <scope>NUCLEOTIDE SEQUENCE [LARGE SCALE GENOMIC DNA]</scope>
    <source>
        <strain evidence="2">Z-7115</strain>
    </source>
</reference>
<accession>A0ABU2D1X0</accession>
<dbReference type="InterPro" id="IPR021527">
    <property type="entry name" value="DUF2795"/>
</dbReference>
<comment type="caution">
    <text evidence="1">The sequence shown here is derived from an EMBL/GenBank/DDBJ whole genome shotgun (WGS) entry which is preliminary data.</text>
</comment>
<proteinExistence type="predicted"/>
<protein>
    <submittedName>
        <fullName evidence="1">DUF2795 domain-containing protein</fullName>
    </submittedName>
</protein>
<dbReference type="Proteomes" id="UP001246244">
    <property type="component" value="Unassembled WGS sequence"/>
</dbReference>
<organism evidence="1 2">
    <name type="scientific">Methanosarcina baikalica</name>
    <dbReference type="NCBI Taxonomy" id="3073890"/>
    <lineage>
        <taxon>Archaea</taxon>
        <taxon>Methanobacteriati</taxon>
        <taxon>Methanobacteriota</taxon>
        <taxon>Stenosarchaea group</taxon>
        <taxon>Methanomicrobia</taxon>
        <taxon>Methanosarcinales</taxon>
        <taxon>Methanosarcinaceae</taxon>
        <taxon>Methanosarcina</taxon>
    </lineage>
</organism>
<keyword evidence="2" id="KW-1185">Reference proteome</keyword>
<evidence type="ECO:0000313" key="1">
    <source>
        <dbReference type="EMBL" id="MDR7665963.1"/>
    </source>
</evidence>